<evidence type="ECO:0000313" key="2">
    <source>
        <dbReference type="Proteomes" id="UP001300502"/>
    </source>
</evidence>
<sequence>MVGLELTRAFRGLSPSCLRKILHIAVLVSDKPISVQDIHLVEKIWVYANKSSVSVEDCWVILESLYKDESTLERLLRTAAFITLLFVAEDSPSKLEWSRIVDNAFAPCLNNLQHKECYRQRLVFLCPIFMHHIWNAYRWEEGTFQKVFQLLDILEREDFRVILRQLLERVSKQSDGWKAEQEAKNIIEPFDFVMKTNHILGSFLQLQINQLSHAKLCSYRTIITFWKLAICSPQHTLYQICNTAILRKGDLSKYLSLVKELDLIASFEWESSPPCLLIDWLRQTLLVVVDECKFQHSYIPSQVAVEALYEWTSLLMQGTSPLVDPVLYIYYVLVPLPIVEKWISQRMYDKLDIIASLLGIVEKVLHEYYFKYNQMIDWGLYSEEKEVNFRLCVEDIIFGWLRDIFERRWLTPFSLGRKFVDFMYTFLRLPRTQHLKDAWTRWMTNTNSYSTKVLLYCLYCGNCGVPLSIPFTFDYSSNHSMDRNTLTYLYLRELVSVGEVSEELGRQALSSFHQVASHSLTSIEKELVRVRVPIPIAQSICSWESSEQLWYLVLLQKLIYLSCSELERLAFGLLTCAVDLKIWKDSIEPWIEHIYETNASLLSSREDVVAFIAIGKFFQRLLPHYFRIDKRVLLTTCEDADYWKERNKYVIQMVSHLIQTFSRNIPMTSKICFDFEMLVEACELYSKCWDEHVWEDNEEALEVWDMLLLGLSTDVLHSEMGNVLMVPFLQFVPDKLRERFQKLVGHRDTFLNESSMK</sequence>
<name>A0AAV9I635_9RHOD</name>
<dbReference type="AlphaFoldDB" id="A0AAV9I635"/>
<reference evidence="1 2" key="1">
    <citation type="submission" date="2022-07" db="EMBL/GenBank/DDBJ databases">
        <title>Genome-wide signatures of adaptation to extreme environments.</title>
        <authorList>
            <person name="Cho C.H."/>
            <person name="Yoon H.S."/>
        </authorList>
    </citation>
    <scope>NUCLEOTIDE SEQUENCE [LARGE SCALE GENOMIC DNA]</scope>
    <source>
        <strain evidence="1 2">108.79 E11</strain>
    </source>
</reference>
<dbReference type="EMBL" id="JANCYU010000006">
    <property type="protein sequence ID" value="KAK4522544.1"/>
    <property type="molecule type" value="Genomic_DNA"/>
</dbReference>
<gene>
    <name evidence="1" type="ORF">GAYE_PCTG10G0434</name>
</gene>
<keyword evidence="2" id="KW-1185">Reference proteome</keyword>
<comment type="caution">
    <text evidence="1">The sequence shown here is derived from an EMBL/GenBank/DDBJ whole genome shotgun (WGS) entry which is preliminary data.</text>
</comment>
<organism evidence="1 2">
    <name type="scientific">Galdieria yellowstonensis</name>
    <dbReference type="NCBI Taxonomy" id="3028027"/>
    <lineage>
        <taxon>Eukaryota</taxon>
        <taxon>Rhodophyta</taxon>
        <taxon>Bangiophyceae</taxon>
        <taxon>Galdieriales</taxon>
        <taxon>Galdieriaceae</taxon>
        <taxon>Galdieria</taxon>
    </lineage>
</organism>
<protein>
    <submittedName>
        <fullName evidence="1">Uncharacterized protein</fullName>
    </submittedName>
</protein>
<dbReference type="Proteomes" id="UP001300502">
    <property type="component" value="Unassembled WGS sequence"/>
</dbReference>
<proteinExistence type="predicted"/>
<evidence type="ECO:0000313" key="1">
    <source>
        <dbReference type="EMBL" id="KAK4522544.1"/>
    </source>
</evidence>
<accession>A0AAV9I635</accession>